<evidence type="ECO:0000256" key="1">
    <source>
        <dbReference type="SAM" id="Phobius"/>
    </source>
</evidence>
<dbReference type="RefSeq" id="WP_128144299.1">
    <property type="nucleotide sequence ID" value="NZ_JARDAM020000002.1"/>
</dbReference>
<accession>A0A3S4H873</accession>
<reference evidence="2 3" key="1">
    <citation type="submission" date="2018-12" db="EMBL/GenBank/DDBJ databases">
        <authorList>
            <consortium name="Pathogen Informatics"/>
        </authorList>
    </citation>
    <scope>NUCLEOTIDE SEQUENCE [LARGE SCALE GENOMIC DNA]</scope>
    <source>
        <strain evidence="2 3">NCTC9419</strain>
    </source>
</reference>
<keyword evidence="1" id="KW-0812">Transmembrane</keyword>
<proteinExistence type="predicted"/>
<dbReference type="AlphaFoldDB" id="A0A3S4H873"/>
<name>A0A3S4H873_SERRU</name>
<dbReference type="EMBL" id="LR134155">
    <property type="protein sequence ID" value="VEA72070.1"/>
    <property type="molecule type" value="Genomic_DNA"/>
</dbReference>
<keyword evidence="1" id="KW-1133">Transmembrane helix</keyword>
<sequence length="156" mass="18486">MQVKNKNLLYILAMIAFLLVGSFFWLSLRTVEIFAVHENDNFSDVLVKEFPLTDHGKINWWLNNKAMLKERFNIPKPASYGSFTITFWDFGNGYQEEGKYDRLCFDDMKTKNNCIDKNPLFSVRQIKNDRLLFITYDGRYSLNDKGEVVKIKREYD</sequence>
<dbReference type="Proteomes" id="UP000271603">
    <property type="component" value="Chromosome"/>
</dbReference>
<protein>
    <submittedName>
        <fullName evidence="2">Enterobacterial putative membrane protein (DUF943)</fullName>
    </submittedName>
</protein>
<evidence type="ECO:0000313" key="3">
    <source>
        <dbReference type="Proteomes" id="UP000271603"/>
    </source>
</evidence>
<dbReference type="InterPro" id="IPR010351">
    <property type="entry name" value="DUF943"/>
</dbReference>
<gene>
    <name evidence="2" type="ORF">NCTC9419_03662</name>
</gene>
<evidence type="ECO:0000313" key="2">
    <source>
        <dbReference type="EMBL" id="VEA72070.1"/>
    </source>
</evidence>
<organism evidence="2 3">
    <name type="scientific">Serratia rubidaea</name>
    <name type="common">Serratia marinorubra</name>
    <dbReference type="NCBI Taxonomy" id="61652"/>
    <lineage>
        <taxon>Bacteria</taxon>
        <taxon>Pseudomonadati</taxon>
        <taxon>Pseudomonadota</taxon>
        <taxon>Gammaproteobacteria</taxon>
        <taxon>Enterobacterales</taxon>
        <taxon>Yersiniaceae</taxon>
        <taxon>Serratia</taxon>
    </lineage>
</organism>
<keyword evidence="1" id="KW-0472">Membrane</keyword>
<dbReference type="Pfam" id="PF06092">
    <property type="entry name" value="DUF943"/>
    <property type="match status" value="1"/>
</dbReference>
<feature type="transmembrane region" description="Helical" evidence="1">
    <location>
        <begin position="7"/>
        <end position="28"/>
    </location>
</feature>